<evidence type="ECO:0000256" key="15">
    <source>
        <dbReference type="ARBA" id="ARBA00023132"/>
    </source>
</evidence>
<dbReference type="SUPFAM" id="SSF82215">
    <property type="entry name" value="C-terminal autoproteolytic domain of nucleoporin nup98"/>
    <property type="match status" value="1"/>
</dbReference>
<feature type="region of interest" description="Disordered" evidence="18">
    <location>
        <begin position="103"/>
        <end position="149"/>
    </location>
</feature>
<dbReference type="InterPro" id="IPR036903">
    <property type="entry name" value="Nup98_auto-Pept-S59_dom_sf"/>
</dbReference>
<evidence type="ECO:0000256" key="13">
    <source>
        <dbReference type="ARBA" id="ARBA00022927"/>
    </source>
</evidence>
<keyword evidence="13" id="KW-0653">Protein transport</keyword>
<dbReference type="EMBL" id="JACVVK020000186">
    <property type="protein sequence ID" value="KAK7485965.1"/>
    <property type="molecule type" value="Genomic_DNA"/>
</dbReference>
<evidence type="ECO:0000256" key="6">
    <source>
        <dbReference type="ARBA" id="ARBA00022448"/>
    </source>
</evidence>
<feature type="compositionally biased region" description="Low complexity" evidence="18">
    <location>
        <begin position="111"/>
        <end position="120"/>
    </location>
</feature>
<keyword evidence="10" id="KW-0068">Autocatalytic cleavage</keyword>
<evidence type="ECO:0000256" key="4">
    <source>
        <dbReference type="ARBA" id="ARBA00008926"/>
    </source>
</evidence>
<evidence type="ECO:0000256" key="7">
    <source>
        <dbReference type="ARBA" id="ARBA00022670"/>
    </source>
</evidence>
<dbReference type="InterPro" id="IPR007230">
    <property type="entry name" value="Nup98_auto-Pept-S59_dom"/>
</dbReference>
<dbReference type="Gene3D" id="1.10.10.2360">
    <property type="match status" value="1"/>
</dbReference>
<accession>A0ABD0KG83</accession>
<keyword evidence="21" id="KW-1185">Reference proteome</keyword>
<comment type="subcellular location">
    <subcellularLocation>
        <location evidence="2">Nucleus membrane</location>
        <topology evidence="2">Peripheral membrane protein</topology>
        <orientation evidence="2">Nucleoplasmic side</orientation>
    </subcellularLocation>
    <subcellularLocation>
        <location evidence="1">Nucleus</location>
        <location evidence="1">Nuclear pore complex</location>
    </subcellularLocation>
    <subcellularLocation>
        <location evidence="3">Nucleus</location>
        <location evidence="3">Nucleoplasm</location>
    </subcellularLocation>
</comment>
<feature type="region of interest" description="Disordered" evidence="18">
    <location>
        <begin position="614"/>
        <end position="726"/>
    </location>
</feature>
<keyword evidence="14" id="KW-0811">Translocation</keyword>
<dbReference type="Pfam" id="PF04096">
    <property type="entry name" value="Nucleoporin2"/>
    <property type="match status" value="1"/>
</dbReference>
<dbReference type="InterPro" id="IPR037665">
    <property type="entry name" value="Nucleoporin_S59-like"/>
</dbReference>
<dbReference type="GO" id="GO:0006508">
    <property type="term" value="P:proteolysis"/>
    <property type="evidence" value="ECO:0007669"/>
    <property type="project" value="UniProtKB-KW"/>
</dbReference>
<evidence type="ECO:0000259" key="19">
    <source>
        <dbReference type="PROSITE" id="PS51434"/>
    </source>
</evidence>
<dbReference type="GO" id="GO:0015031">
    <property type="term" value="P:protein transport"/>
    <property type="evidence" value="ECO:0007669"/>
    <property type="project" value="UniProtKB-KW"/>
</dbReference>
<evidence type="ECO:0000313" key="20">
    <source>
        <dbReference type="EMBL" id="KAK7485965.1"/>
    </source>
</evidence>
<keyword evidence="8" id="KW-0677">Repeat</keyword>
<dbReference type="Pfam" id="PF12110">
    <property type="entry name" value="Nup96"/>
    <property type="match status" value="1"/>
</dbReference>
<feature type="compositionally biased region" description="Polar residues" evidence="18">
    <location>
        <begin position="125"/>
        <end position="142"/>
    </location>
</feature>
<dbReference type="Proteomes" id="UP001519460">
    <property type="component" value="Unassembled WGS sequence"/>
</dbReference>
<evidence type="ECO:0000256" key="8">
    <source>
        <dbReference type="ARBA" id="ARBA00022737"/>
    </source>
</evidence>
<reference evidence="20 21" key="1">
    <citation type="journal article" date="2023" name="Sci. Data">
        <title>Genome assembly of the Korean intertidal mud-creeper Batillaria attramentaria.</title>
        <authorList>
            <person name="Patra A.K."/>
            <person name="Ho P.T."/>
            <person name="Jun S."/>
            <person name="Lee S.J."/>
            <person name="Kim Y."/>
            <person name="Won Y.J."/>
        </authorList>
    </citation>
    <scope>NUCLEOTIDE SEQUENCE [LARGE SCALE GENOMIC DNA]</scope>
    <source>
        <strain evidence="20">Wonlab-2016</strain>
    </source>
</reference>
<sequence length="1649" mass="176621">MDKKVLCSSYTLYALSILKVSREAQEMTKNPTANISNPKPWLRNQPSTTPYPLLPHPFLLHIDLRIHFPSVKKKGTTNKMFGTTNKIGGFGTSASSFGASTPFGGGGQNFGTPSSSSTTGGLFGQPQQSASSGLFSTPQTGSAFGAKPQGFGAFGTTQTASTGGGLFGGTQQQTAGTSLFGQGGAGLFGGGAGASAGGTTVKFNPPSGQDTMSKSGVTTSINTRHQCITAMKEYENKSLEELRVEDYAANRKGKQQGTASFFNQSAPATQSAATGFSFGQPTASTGGFAGFGGTNTATSTGGGGLFGQNKALFGGTSTAATSQPGFSFGTPAATQQSSVFGQALGGNKSAFGTSSGGFGSTGFGAQAQSGGGLLGSKPVGFGTTTTASTGFGTGLFNKPATTSSFSFGGTSTGFGGATQGGGLFGSKPTGFGTTALGTSTGFGGTTGLGTGTSTSLFGNTQAKPGGFNFGGTAGQTGAFSFQSAPTGNLLGGNAATLGTTTNTTSSTGAELVQQLQALTSSPYGDSPLFWNLKQQSSSKREEVLKPTNAAAQKAVLNSGGYKVSPRPVAKIKPKSLHGLLSGSKGQLFEGLEEDDLGFGNETFVPRRSVKKLVLRKGGNDSASSNRSISQVNDAPPSPQQVDRSVTPITSLGSLDDTIATLNPRRENSGGSPAGERAQAVSRESSRLEQEGDTSDGNITNSNLSNVSADPLPVEGPPHPAGIKLTRPSYYTEPSMDELATMVDEHGNCFVEDLTIGREGYGSLFFPGVINVAGLNLDEIVHFRRKEVVVYPDDESKPPLGQGLNRKAEVTLDCVWPNDKTTRTPIKSPERLRTMNYQDKIEEITSKIGAKFIDYRPETGSWVFEVPHFSKYGLLDEDEEEDLTEQEKKKLKLAQQQQLAVQKQKIVLMQQQKLSRKRAADGDMDLDDIKLKLSFDNLSYYVAETMEEGEGQTEPLPMRLGVSARSMQLMKASFFAEDFAAGDKDGSDSEQSMWYKGEGRLLKSGEKAMPGLFNTTLGAKVKQSHTPRSMSPDPKEMMREKKSESSFGKVKSLPSQFWLHVVRATPSHLPASPSSEHKLIASGMTADDIPRQIVGMRMEYDVPDVKESLMYDSQKLAIDAACFMGRSFRVGWGLGGRWCTLGLFVLRKMKASRQHILFCQPSAAGHVQTRRKAWTVSFERLDVADFFNASDETVVQSHERLLSTALDNSRVSVEDGCPAASPLLTTDALHRYASESAANTIKDKHPDWDTQTQMRLVWELCVALWGSPPELDDDAERGGYTECQARREALSRWLSSAAQRKIQAEVAASAYQRPDGHLQAVIAQLSGRMISEACSTAQDKGDDRLALLLAQAAGSDVTRQMVTVQLAKWAEMGATDFIREQRQRVYCLLAGQLLWGGDGQTAINTCFGMDWKRALALHLWYQCQPNSPIAEAVKRYENAFRGTQDVRSYAAPPLPPYLEETSGLSAGMDADCERGEEDPEMHVYDACYHLLKLFCRKGYPLQCILNPTAVTGNSLDHRLSWHLWNVLQALGFGHLSEYQGASIHMNYAAQLESLGLWHWAVLPLLHIHDTKHFPCAENTISLSQQEVSAYDLECLLPDVRSLCGRVRHIPCRCALDRLCQSQMAQQAITMLRTVITMHSPGSESVASTTE</sequence>
<evidence type="ECO:0000256" key="11">
    <source>
        <dbReference type="ARBA" id="ARBA00022816"/>
    </source>
</evidence>
<dbReference type="GO" id="GO:0051028">
    <property type="term" value="P:mRNA transport"/>
    <property type="evidence" value="ECO:0007669"/>
    <property type="project" value="UniProtKB-KW"/>
</dbReference>
<dbReference type="PROSITE" id="PS51434">
    <property type="entry name" value="NUP_C"/>
    <property type="match status" value="1"/>
</dbReference>
<evidence type="ECO:0000256" key="9">
    <source>
        <dbReference type="ARBA" id="ARBA00022801"/>
    </source>
</evidence>
<feature type="domain" description="Peptidase S59" evidence="19">
    <location>
        <begin position="726"/>
        <end position="868"/>
    </location>
</feature>
<dbReference type="Pfam" id="PF21240">
    <property type="entry name" value="Nup98_GLEBS"/>
    <property type="match status" value="1"/>
</dbReference>
<dbReference type="FunFam" id="1.10.10.2360:FF:000001">
    <property type="entry name" value="Nuclear pore complex protein Nup98-Nup96"/>
    <property type="match status" value="1"/>
</dbReference>
<keyword evidence="16" id="KW-0472">Membrane</keyword>
<evidence type="ECO:0000256" key="2">
    <source>
        <dbReference type="ARBA" id="ARBA00004620"/>
    </source>
</evidence>
<dbReference type="GO" id="GO:0008236">
    <property type="term" value="F:serine-type peptidase activity"/>
    <property type="evidence" value="ECO:0007669"/>
    <property type="project" value="UniProtKB-KW"/>
</dbReference>
<evidence type="ECO:0000256" key="10">
    <source>
        <dbReference type="ARBA" id="ARBA00022813"/>
    </source>
</evidence>
<evidence type="ECO:0000256" key="1">
    <source>
        <dbReference type="ARBA" id="ARBA00004567"/>
    </source>
</evidence>
<evidence type="ECO:0000313" key="21">
    <source>
        <dbReference type="Proteomes" id="UP001519460"/>
    </source>
</evidence>
<keyword evidence="12" id="KW-0720">Serine protease</keyword>
<evidence type="ECO:0000256" key="16">
    <source>
        <dbReference type="ARBA" id="ARBA00023136"/>
    </source>
</evidence>
<keyword evidence="7" id="KW-0645">Protease</keyword>
<protein>
    <recommendedName>
        <fullName evidence="5">Nuclear pore complex protein Nup98-Nup96</fullName>
    </recommendedName>
</protein>
<feature type="compositionally biased region" description="Polar residues" evidence="18">
    <location>
        <begin position="694"/>
        <end position="707"/>
    </location>
</feature>
<feature type="compositionally biased region" description="Polar residues" evidence="18">
    <location>
        <begin position="620"/>
        <end position="632"/>
    </location>
</feature>
<dbReference type="GO" id="GO:0005654">
    <property type="term" value="C:nucleoplasm"/>
    <property type="evidence" value="ECO:0007669"/>
    <property type="project" value="UniProtKB-SubCell"/>
</dbReference>
<evidence type="ECO:0000256" key="18">
    <source>
        <dbReference type="SAM" id="MobiDB-lite"/>
    </source>
</evidence>
<feature type="compositionally biased region" description="Basic and acidic residues" evidence="18">
    <location>
        <begin position="1032"/>
        <end position="1043"/>
    </location>
</feature>
<keyword evidence="15" id="KW-0906">Nuclear pore complex</keyword>
<comment type="caution">
    <text evidence="20">The sequence shown here is derived from an EMBL/GenBank/DDBJ whole genome shotgun (WGS) entry which is preliminary data.</text>
</comment>
<keyword evidence="17" id="KW-0539">Nucleus</keyword>
<organism evidence="20 21">
    <name type="scientific">Batillaria attramentaria</name>
    <dbReference type="NCBI Taxonomy" id="370345"/>
    <lineage>
        <taxon>Eukaryota</taxon>
        <taxon>Metazoa</taxon>
        <taxon>Spiralia</taxon>
        <taxon>Lophotrochozoa</taxon>
        <taxon>Mollusca</taxon>
        <taxon>Gastropoda</taxon>
        <taxon>Caenogastropoda</taxon>
        <taxon>Sorbeoconcha</taxon>
        <taxon>Cerithioidea</taxon>
        <taxon>Batillariidae</taxon>
        <taxon>Batillaria</taxon>
    </lineage>
</organism>
<feature type="compositionally biased region" description="Polar residues" evidence="18">
    <location>
        <begin position="639"/>
        <end position="652"/>
    </location>
</feature>
<evidence type="ECO:0000256" key="5">
    <source>
        <dbReference type="ARBA" id="ARBA00013472"/>
    </source>
</evidence>
<dbReference type="Gene3D" id="1.25.40.690">
    <property type="match status" value="1"/>
</dbReference>
<dbReference type="PANTHER" id="PTHR23198:SF6">
    <property type="entry name" value="NUCLEAR PORE COMPLEX PROTEIN NUP98-NUP96"/>
    <property type="match status" value="1"/>
</dbReference>
<proteinExistence type="inferred from homology"/>
<dbReference type="FunFam" id="3.30.1610.10:FF:000001">
    <property type="entry name" value="Nuclear pore complex protein Nup98-Nup96"/>
    <property type="match status" value="1"/>
</dbReference>
<dbReference type="GO" id="GO:0031965">
    <property type="term" value="C:nuclear membrane"/>
    <property type="evidence" value="ECO:0007669"/>
    <property type="project" value="UniProtKB-SubCell"/>
</dbReference>
<keyword evidence="6" id="KW-0813">Transport</keyword>
<dbReference type="PANTHER" id="PTHR23198">
    <property type="entry name" value="NUCLEOPORIN"/>
    <property type="match status" value="1"/>
</dbReference>
<keyword evidence="9" id="KW-0378">Hydrolase</keyword>
<dbReference type="InterPro" id="IPR021967">
    <property type="entry name" value="Nup98_C"/>
</dbReference>
<gene>
    <name evidence="20" type="ORF">BaRGS_00022831</name>
</gene>
<evidence type="ECO:0000256" key="12">
    <source>
        <dbReference type="ARBA" id="ARBA00022825"/>
    </source>
</evidence>
<dbReference type="Gene3D" id="3.30.1610.10">
    <property type="entry name" value="Peptidase S59, nucleoporin"/>
    <property type="match status" value="1"/>
</dbReference>
<dbReference type="GO" id="GO:0005643">
    <property type="term" value="C:nuclear pore"/>
    <property type="evidence" value="ECO:0007669"/>
    <property type="project" value="UniProtKB-SubCell"/>
</dbReference>
<keyword evidence="11" id="KW-0509">mRNA transport</keyword>
<name>A0ABD0KG83_9CAEN</name>
<evidence type="ECO:0000256" key="14">
    <source>
        <dbReference type="ARBA" id="ARBA00023010"/>
    </source>
</evidence>
<feature type="region of interest" description="Disordered" evidence="18">
    <location>
        <begin position="1019"/>
        <end position="1044"/>
    </location>
</feature>
<evidence type="ECO:0000256" key="3">
    <source>
        <dbReference type="ARBA" id="ARBA00004642"/>
    </source>
</evidence>
<evidence type="ECO:0000256" key="17">
    <source>
        <dbReference type="ARBA" id="ARBA00023242"/>
    </source>
</evidence>
<comment type="similarity">
    <text evidence="4">Belongs to the nucleoporin GLFG family.</text>
</comment>